<proteinExistence type="predicted"/>
<reference evidence="1" key="1">
    <citation type="submission" date="2019-04" db="EMBL/GenBank/DDBJ databases">
        <title>Microbes associate with the intestines of laboratory mice.</title>
        <authorList>
            <person name="Navarre W."/>
            <person name="Wong E."/>
            <person name="Huang K."/>
            <person name="Tropini C."/>
            <person name="Ng K."/>
            <person name="Yu B."/>
        </authorList>
    </citation>
    <scope>NUCLEOTIDE SEQUENCE</scope>
    <source>
        <strain evidence="1">NM04_E33</strain>
    </source>
</reference>
<name>A0AC61RHC1_9BACT</name>
<evidence type="ECO:0000313" key="1">
    <source>
        <dbReference type="EMBL" id="TGY79964.1"/>
    </source>
</evidence>
<comment type="caution">
    <text evidence="1">The sequence shown here is derived from an EMBL/GenBank/DDBJ whole genome shotgun (WGS) entry which is preliminary data.</text>
</comment>
<keyword evidence="2" id="KW-1185">Reference proteome</keyword>
<dbReference type="Proteomes" id="UP000306319">
    <property type="component" value="Unassembled WGS sequence"/>
</dbReference>
<accession>A0AC61RHC1</accession>
<evidence type="ECO:0000313" key="2">
    <source>
        <dbReference type="Proteomes" id="UP000306319"/>
    </source>
</evidence>
<sequence>MGIAQIIKRNGKVIELNTKEPFCVVKSATQNSSLMGDDYITLQIVSTEWLSFEKGDKIIVDGFDYTIRTTTKREVQAEDYYIFEPVFYGPMYDLMKTTYRNTDRNGKSDRSTFDLTYTIKEFVQVLIYNLNRDYPGLWTFDENNCPETEAKTIQFSGVNCLQALQSLCSKDNFNLEFLISQADGIRTIHIGKFGQRVNPPGGADYFEWGKGNGLYKLTEQKIDDKAIITRLWVEGGTSNIRTDYRNYSERLQLPYPRRYNRKKHILFDGTVVEPNTELIGISDDNKRYLEDEALRDKIGSEEDVKTYDEIYPTRTGHVTALVSDDTNAFIDDTMDFDLCEKDANGTKYLVDSVSAKITFTSGRLAGQQFELEAKGGYDHATKKFKLIPFTDKRGLTTPTVSVEQGGAYPIEVGATYKITDIFLPESYEQNAEEELWYAGYNDFKPATQAKAQYALTLDRLYFLEALSRDSEVCLFKVGDYVPVKDTRYGIEKQIRIQKITRNLLLEQDYQLTLSDTTAISIQTQTVLSVIEHDQIITNNRLRDLNKARRGWRTTEDLRNMVYDTDGFFDVDNIRPNSIDTNMLTVGSKSQQFVLTGVILQANVGGNPNAFIATEGILSHLTIDTSKIRAWQMSGQSFTVPSTAGYYLFAKCSKSGEKGTWLLTQTQYKFEPTDDPNNYYFLVGVLSTLYPDDNFRDFQTTYGFTRINGNTITTGRIVTSDGECYLDLDGNKFRIGDASSSIDWNVSRNNAITLKNVSVVSESGDVSPLGVYRGTWNASYVYYPGDEVSYTENGATCTYRYIHPTPTKGHKPTDSTYWAVVAKGANGVNADSNKLVYCYSFDKPAKPTGTALIPTGWSDTPDRENVKVTHSSVWTLKDGYFISPTIDHSQITTNRITIVTTKPNQMLALEIWAQSETNFDFVLVGKLDTEGLSRVSNYLDRVSGPDAKKVVYIPIPTAGTHFVDVAYAKDQSNSLNGDCGRYRVVTVPNCWLSVGIVSGETAKVVSWSDPVPFSIDTADVERIYCLMSEERTPAIPHSDEYIDDYVPPLSTENHVVGKEYKQGEMVIGADGNYYECTTTTTTTTPVYKSGNFWVRSLQWDLRQGWTDNPQDVSSAYRYQYESVRKKKDGKWGTFSTPVLWMVLPKNGDKGDKGDDGINGDYTEYRYAVNGSKSSAPGLVDTDRSPAGWTTAMPAVGTLKYLWLTTAVINGQSNALKAKWTTPIRVTPYDGVDGKPGKDGKNGDSPVLVFRGNYDSSKTYYGNAQRIDAVKYNNHYYIARIDAGSFSNILPTSTAKWNDFGAEFETIATNLLLAEGANIGDWFIKSGQIVSTLDETLKNRIMLQVGVYYGNTLSYQPKIVLESENSGGSQTMTEDRTLGSIITLDATQGTVETRNKDYSAVSYMSPAGIFANRAGQEAMSATSGCTYRASVVGLGFANVNKQDWQVNINQTMIAGIFGRAYNNGTAPAYGGFFQRLYAGGLVLGRKAIVDTTSNTNYLATGDTMVIGYCSDEEIVYLPTDPYEGLVVFVKQWWSGYMRFKPRTGHHIYDDHTENDYYDFAEGQGGMFVFSIGYIGSGSSAKKTEAWIVSRWKF</sequence>
<gene>
    <name evidence="1" type="ORF">E5331_04030</name>
</gene>
<organism evidence="1 2">
    <name type="scientific">Lepagella muris</name>
    <dbReference type="NCBI Taxonomy" id="3032870"/>
    <lineage>
        <taxon>Bacteria</taxon>
        <taxon>Pseudomonadati</taxon>
        <taxon>Bacteroidota</taxon>
        <taxon>Bacteroidia</taxon>
        <taxon>Bacteroidales</taxon>
        <taxon>Muribaculaceae</taxon>
        <taxon>Lepagella</taxon>
    </lineage>
</organism>
<protein>
    <submittedName>
        <fullName evidence="1">N-acetylmuramoyl-L-alanine amidase</fullName>
    </submittedName>
</protein>
<dbReference type="EMBL" id="SRYB01000004">
    <property type="protein sequence ID" value="TGY79964.1"/>
    <property type="molecule type" value="Genomic_DNA"/>
</dbReference>